<evidence type="ECO:0000259" key="2">
    <source>
        <dbReference type="PROSITE" id="PS50965"/>
    </source>
</evidence>
<dbReference type="Proteomes" id="UP000198394">
    <property type="component" value="Unassembled WGS sequence"/>
</dbReference>
<organism evidence="3 4">
    <name type="scientific">Parageobacillus galactosidasius</name>
    <dbReference type="NCBI Taxonomy" id="883812"/>
    <lineage>
        <taxon>Bacteria</taxon>
        <taxon>Bacillati</taxon>
        <taxon>Bacillota</taxon>
        <taxon>Bacilli</taxon>
        <taxon>Bacillales</taxon>
        <taxon>Anoxybacillaceae</taxon>
        <taxon>Parageobacillus</taxon>
    </lineage>
</organism>
<dbReference type="RefSeq" id="WP_015865131.1">
    <property type="nucleotide sequence ID" value="NZ_NDYL01000002.1"/>
</dbReference>
<feature type="domain" description="NERD" evidence="2">
    <location>
        <begin position="226"/>
        <end position="345"/>
    </location>
</feature>
<keyword evidence="4" id="KW-1185">Reference proteome</keyword>
<dbReference type="Pfam" id="PF08378">
    <property type="entry name" value="NERD"/>
    <property type="match status" value="1"/>
</dbReference>
<name>A0A226QKW6_9BACL</name>
<evidence type="ECO:0000256" key="1">
    <source>
        <dbReference type="SAM" id="Phobius"/>
    </source>
</evidence>
<comment type="caution">
    <text evidence="3">The sequence shown here is derived from an EMBL/GenBank/DDBJ whole genome shotgun (WGS) entry which is preliminary data.</text>
</comment>
<accession>A0A226QKW6</accession>
<dbReference type="AlphaFoldDB" id="A0A226QKW6"/>
<keyword evidence="1" id="KW-1133">Transmembrane helix</keyword>
<dbReference type="EMBL" id="NDYL01000002">
    <property type="protein sequence ID" value="OXB93015.1"/>
    <property type="molecule type" value="Genomic_DNA"/>
</dbReference>
<evidence type="ECO:0000313" key="4">
    <source>
        <dbReference type="Proteomes" id="UP000198394"/>
    </source>
</evidence>
<gene>
    <name evidence="3" type="ORF">B9L23_17995</name>
</gene>
<sequence length="478" mass="55305">MSHQGSEGSGVGGCIVFLIALYFVLEFWKGFLFILSFVIIGFIAFKIYKKKRQQAKENWIPNNIHKIEPKIKEKLKIAASYEKALIENEHYRSGTPSAEPRVYHTLEERKVYLETVEEKLVETFNRLVLPKFPYLAPAKNLWDIQYNSSHFNDLFFNLWNGFKRASNEDIGKKAEIELFEKYGVHPLFAVEVANYVQPRFSQFINSITELDDSKNVIKIEQKIINSGLAGEKRLKEELDLYRDVLTTLYNVRIETEGSSVESDAIVASNKGIYIIEAKNFSSSGSYSIRITKDGQWLKVWPNGNMEPMKDVVSQTNRHVALKQRFINNVLREKGVFTDYVYIKFIIVIANDNVIIDNESDIPVIRASQVYNYIQKQPDVLSKELVSEIIEIFKEHTLEAKSFPHRAYEQELEEWLNFVIPAAEYCSRAGLAHKAFIDQVMTYNNNLPTQLLYYGYDDLSYPVTADLEIARKFENTLTM</sequence>
<proteinExistence type="predicted"/>
<protein>
    <recommendedName>
        <fullName evidence="2">NERD domain-containing protein</fullName>
    </recommendedName>
</protein>
<evidence type="ECO:0000313" key="3">
    <source>
        <dbReference type="EMBL" id="OXB93015.1"/>
    </source>
</evidence>
<dbReference type="PROSITE" id="PS50965">
    <property type="entry name" value="NERD"/>
    <property type="match status" value="1"/>
</dbReference>
<reference evidence="3 4" key="1">
    <citation type="submission" date="2017-04" db="EMBL/GenBank/DDBJ databases">
        <title>The genome sequence of Parageobacillus galactosidasius DSM 18751.</title>
        <authorList>
            <person name="Ramaloko W.T."/>
            <person name="Koen N."/>
            <person name="Polliack S."/>
            <person name="Aliyu H."/>
            <person name="Lebre P."/>
            <person name="Mohr T."/>
            <person name="Oswald F."/>
            <person name="Zwick M."/>
            <person name="Neumann A."/>
            <person name="Syldatk C."/>
            <person name="Cowan D."/>
            <person name="De Maayer P."/>
        </authorList>
    </citation>
    <scope>NUCLEOTIDE SEQUENCE [LARGE SCALE GENOMIC DNA]</scope>
    <source>
        <strain evidence="3 4">DSM 18751</strain>
    </source>
</reference>
<feature type="transmembrane region" description="Helical" evidence="1">
    <location>
        <begin position="31"/>
        <end position="48"/>
    </location>
</feature>
<keyword evidence="1" id="KW-0812">Transmembrane</keyword>
<keyword evidence="1" id="KW-0472">Membrane</keyword>
<dbReference type="InterPro" id="IPR011528">
    <property type="entry name" value="NERD"/>
</dbReference>